<sequence length="61" mass="7286">MTRLIAHHLLNEHFINTDTQVEYPIQTIDFYPFHLRHKTAQFYCAHKLNYSKSLSSSNYSN</sequence>
<dbReference type="AlphaFoldDB" id="A0A176RZH4"/>
<proteinExistence type="predicted"/>
<organism evidence="1 2">
    <name type="scientific">Candidatus Thiomargarita nelsonii</name>
    <dbReference type="NCBI Taxonomy" id="1003181"/>
    <lineage>
        <taxon>Bacteria</taxon>
        <taxon>Pseudomonadati</taxon>
        <taxon>Pseudomonadota</taxon>
        <taxon>Gammaproteobacteria</taxon>
        <taxon>Thiotrichales</taxon>
        <taxon>Thiotrichaceae</taxon>
        <taxon>Thiomargarita</taxon>
    </lineage>
</organism>
<keyword evidence="2" id="KW-1185">Reference proteome</keyword>
<evidence type="ECO:0000313" key="1">
    <source>
        <dbReference type="EMBL" id="OAD21078.1"/>
    </source>
</evidence>
<protein>
    <submittedName>
        <fullName evidence="1">Uncharacterized protein</fullName>
    </submittedName>
</protein>
<accession>A0A176RZH4</accession>
<evidence type="ECO:0000313" key="2">
    <source>
        <dbReference type="Proteomes" id="UP000076962"/>
    </source>
</evidence>
<comment type="caution">
    <text evidence="1">The sequence shown here is derived from an EMBL/GenBank/DDBJ whole genome shotgun (WGS) entry which is preliminary data.</text>
</comment>
<dbReference type="EMBL" id="LUTY01001888">
    <property type="protein sequence ID" value="OAD21078.1"/>
    <property type="molecule type" value="Genomic_DNA"/>
</dbReference>
<name>A0A176RZH4_9GAMM</name>
<reference evidence="1 2" key="1">
    <citation type="submission" date="2016-05" db="EMBL/GenBank/DDBJ databases">
        <title>Single-cell genome of chain-forming Candidatus Thiomargarita nelsonii and comparison to other large sulfur-oxidizing bacteria.</title>
        <authorList>
            <person name="Winkel M."/>
            <person name="Salman V."/>
            <person name="Woyke T."/>
            <person name="Schulz-Vogt H."/>
            <person name="Richter M."/>
            <person name="Flood B."/>
            <person name="Bailey J."/>
            <person name="Amann R."/>
            <person name="Mussmann M."/>
        </authorList>
    </citation>
    <scope>NUCLEOTIDE SEQUENCE [LARGE SCALE GENOMIC DNA]</scope>
    <source>
        <strain evidence="1 2">THI036</strain>
    </source>
</reference>
<gene>
    <name evidence="1" type="ORF">THIOM_003167</name>
</gene>
<dbReference type="Proteomes" id="UP000076962">
    <property type="component" value="Unassembled WGS sequence"/>
</dbReference>